<proteinExistence type="predicted"/>
<evidence type="ECO:0000313" key="1">
    <source>
        <dbReference type="EMBL" id="KAG1342833.1"/>
    </source>
</evidence>
<name>A0A8K0I9E6_COCNU</name>
<sequence length="101" mass="10822">MVCPCLRLPLPSLSSASDLTCSSSLTPPPCSLALPRSLIQRLAWRLSASTASLSLIVDHRSKQGEGEPPIVNQILISCFVKTHILKSIFVLRLLILGLAGC</sequence>
<comment type="caution">
    <text evidence="1">The sequence shown here is derived from an EMBL/GenBank/DDBJ whole genome shotgun (WGS) entry which is preliminary data.</text>
</comment>
<gene>
    <name evidence="1" type="ORF">COCNU_05G010620</name>
</gene>
<protein>
    <submittedName>
        <fullName evidence="1">Uncharacterized protein</fullName>
    </submittedName>
</protein>
<dbReference type="Proteomes" id="UP000797356">
    <property type="component" value="Chromosome 5"/>
</dbReference>
<dbReference type="EMBL" id="CM017876">
    <property type="protein sequence ID" value="KAG1342833.1"/>
    <property type="molecule type" value="Genomic_DNA"/>
</dbReference>
<reference evidence="1" key="2">
    <citation type="submission" date="2019-07" db="EMBL/GenBank/DDBJ databases">
        <authorList>
            <person name="Yang Y."/>
            <person name="Bocs S."/>
            <person name="Baudouin L."/>
        </authorList>
    </citation>
    <scope>NUCLEOTIDE SEQUENCE</scope>
    <source>
        <tissue evidence="1">Spear leaf of Hainan Tall coconut</tissue>
    </source>
</reference>
<evidence type="ECO:0000313" key="2">
    <source>
        <dbReference type="Proteomes" id="UP000797356"/>
    </source>
</evidence>
<accession>A0A8K0I9E6</accession>
<organism evidence="1 2">
    <name type="scientific">Cocos nucifera</name>
    <name type="common">Coconut palm</name>
    <dbReference type="NCBI Taxonomy" id="13894"/>
    <lineage>
        <taxon>Eukaryota</taxon>
        <taxon>Viridiplantae</taxon>
        <taxon>Streptophyta</taxon>
        <taxon>Embryophyta</taxon>
        <taxon>Tracheophyta</taxon>
        <taxon>Spermatophyta</taxon>
        <taxon>Magnoliopsida</taxon>
        <taxon>Liliopsida</taxon>
        <taxon>Arecaceae</taxon>
        <taxon>Arecoideae</taxon>
        <taxon>Cocoseae</taxon>
        <taxon>Attaleinae</taxon>
        <taxon>Cocos</taxon>
    </lineage>
</organism>
<reference evidence="1" key="1">
    <citation type="journal article" date="2017" name="Gigascience">
        <title>The genome draft of coconut (Cocos nucifera).</title>
        <authorList>
            <person name="Xiao Y."/>
            <person name="Xu P."/>
            <person name="Fan H."/>
            <person name="Baudouin L."/>
            <person name="Xia W."/>
            <person name="Bocs S."/>
            <person name="Xu J."/>
            <person name="Li Q."/>
            <person name="Guo A."/>
            <person name="Zhou L."/>
            <person name="Li J."/>
            <person name="Wu Y."/>
            <person name="Ma Z."/>
            <person name="Armero A."/>
            <person name="Issali A.E."/>
            <person name="Liu N."/>
            <person name="Peng M."/>
            <person name="Yang Y."/>
        </authorList>
    </citation>
    <scope>NUCLEOTIDE SEQUENCE</scope>
    <source>
        <tissue evidence="1">Spear leaf of Hainan Tall coconut</tissue>
    </source>
</reference>
<keyword evidence="2" id="KW-1185">Reference proteome</keyword>
<dbReference type="AlphaFoldDB" id="A0A8K0I9E6"/>